<sequence>MNPAAGSLPADPYAASSAPRVQPLTYPGVRPPYAALIADEELWEIRDRDGAPFAWRADHPLRLGLARVMLGREEREALSLSHAAPPYLNSVLEEGYGVAVDARVPVLAIGSNAAPSQLRHKFLGLGAALAVPSIPARVRGVRAGFSAFASPLGYVPATLFPDTEAVTEMALQLLDDRHLAIIDATEAPLYRRIWLEAEIVLASGERLPGAYAYVSRGGYLGDDGGGWVMGAAGVSRPDEVPQGRWMADQAAVLQRLILAPAVASLLGATPEEAVRAGVDADRSAAVLREAGLVIAENPLYELGDEIGRSPRRYGSLFEASAMPLAGGAVRAVAGRSHDLLDRRGRSVVRLGVEADALLGRPRHVEIVSAALADRVGDGAPRVIATVYRDGSAGVPDPAPQAVEVDQMLRMGLGVEAGEHIIVRPVEVDRARWPDVLLGPPNSLTLRVTMADPSSTERDVCLMTELSLQLLGVASGDYVVLEGAADESGRVRTMAVKAFAVPDDVLSERRRVANGTWGGRFPGVRETLGVWPDIPIVFIDATTRARLGVSAQQLGTIRARPARLHQFGAELREMMLLLAVALIGVLSVVQSWMIAVVLFSALVGSTLLLTLVKLRRRLSHRRHDGG</sequence>
<comment type="caution">
    <text evidence="1">The sequence shown here is derived from an EMBL/GenBank/DDBJ whole genome shotgun (WGS) entry which is preliminary data.</text>
</comment>
<dbReference type="AlphaFoldDB" id="A0A1B9NFC6"/>
<reference evidence="1 2" key="1">
    <citation type="submission" date="2016-05" db="EMBL/GenBank/DDBJ databases">
        <authorList>
            <person name="Lavstsen T."/>
            <person name="Jespersen J.S."/>
        </authorList>
    </citation>
    <scope>NUCLEOTIDE SEQUENCE [LARGE SCALE GENOMIC DNA]</scope>
    <source>
        <strain evidence="1 2">YLB-01</strain>
    </source>
</reference>
<keyword evidence="2" id="KW-1185">Reference proteome</keyword>
<organism evidence="1 2">
    <name type="scientific">Microbacterium sediminis</name>
    <dbReference type="NCBI Taxonomy" id="904291"/>
    <lineage>
        <taxon>Bacteria</taxon>
        <taxon>Bacillati</taxon>
        <taxon>Actinomycetota</taxon>
        <taxon>Actinomycetes</taxon>
        <taxon>Micrococcales</taxon>
        <taxon>Microbacteriaceae</taxon>
        <taxon>Microbacterium</taxon>
    </lineage>
</organism>
<accession>A0A1B9NFC6</accession>
<dbReference type="STRING" id="904291.A7J15_02460"/>
<dbReference type="Proteomes" id="UP000093355">
    <property type="component" value="Unassembled WGS sequence"/>
</dbReference>
<evidence type="ECO:0000313" key="1">
    <source>
        <dbReference type="EMBL" id="OCG75283.1"/>
    </source>
</evidence>
<dbReference type="EMBL" id="LXMD01000013">
    <property type="protein sequence ID" value="OCG75283.1"/>
    <property type="molecule type" value="Genomic_DNA"/>
</dbReference>
<protein>
    <submittedName>
        <fullName evidence="1">Uncharacterized protein</fullName>
    </submittedName>
</protein>
<name>A0A1B9NFC6_9MICO</name>
<evidence type="ECO:0000313" key="2">
    <source>
        <dbReference type="Proteomes" id="UP000093355"/>
    </source>
</evidence>
<dbReference type="RefSeq" id="WP_067023795.1">
    <property type="nucleotide sequence ID" value="NZ_CP038256.1"/>
</dbReference>
<gene>
    <name evidence="1" type="ORF">A7J15_02460</name>
</gene>
<dbReference type="OrthoDB" id="7626403at2"/>
<proteinExistence type="predicted"/>